<dbReference type="EMBL" id="CAFBPL010000019">
    <property type="protein sequence ID" value="CAB5011110.1"/>
    <property type="molecule type" value="Genomic_DNA"/>
</dbReference>
<evidence type="ECO:0000313" key="3">
    <source>
        <dbReference type="EMBL" id="CAB4666834.1"/>
    </source>
</evidence>
<gene>
    <name evidence="2" type="ORF">UFOPK1791_00857</name>
    <name evidence="3" type="ORF">UFOPK2312_00338</name>
    <name evidence="4" type="ORF">UFOPK2802_00119</name>
    <name evidence="5" type="ORF">UFOPK3083_00684</name>
    <name evidence="6" type="ORF">UFOPK3783_00345</name>
    <name evidence="7" type="ORF">UFOPK3948_00521</name>
    <name evidence="8" type="ORF">UFOPK4113_00301</name>
    <name evidence="9" type="ORF">UFOPK4355_00484</name>
</gene>
<evidence type="ECO:0000313" key="4">
    <source>
        <dbReference type="EMBL" id="CAB4734664.1"/>
    </source>
</evidence>
<dbReference type="EMBL" id="CAFAAT010000068">
    <property type="protein sequence ID" value="CAB4807078.1"/>
    <property type="molecule type" value="Genomic_DNA"/>
</dbReference>
<keyword evidence="1" id="KW-1133">Transmembrane helix</keyword>
<name>A0A6J6SIH4_9ZZZZ</name>
<proteinExistence type="predicted"/>
<feature type="transmembrane region" description="Helical" evidence="1">
    <location>
        <begin position="20"/>
        <end position="40"/>
    </location>
</feature>
<dbReference type="EMBL" id="CAFBOI010000043">
    <property type="protein sequence ID" value="CAB4977031.1"/>
    <property type="molecule type" value="Genomic_DNA"/>
</dbReference>
<evidence type="ECO:0000313" key="6">
    <source>
        <dbReference type="EMBL" id="CAB4941421.1"/>
    </source>
</evidence>
<protein>
    <submittedName>
        <fullName evidence="4">Unannotated protein</fullName>
    </submittedName>
</protein>
<evidence type="ECO:0000313" key="8">
    <source>
        <dbReference type="EMBL" id="CAB5011110.1"/>
    </source>
</evidence>
<keyword evidence="1" id="KW-0812">Transmembrane</keyword>
<evidence type="ECO:0000256" key="1">
    <source>
        <dbReference type="SAM" id="Phobius"/>
    </source>
</evidence>
<reference evidence="4" key="1">
    <citation type="submission" date="2020-05" db="EMBL/GenBank/DDBJ databases">
        <authorList>
            <person name="Chiriac C."/>
            <person name="Salcher M."/>
            <person name="Ghai R."/>
            <person name="Kavagutti S V."/>
        </authorList>
    </citation>
    <scope>NUCLEOTIDE SEQUENCE</scope>
</reference>
<evidence type="ECO:0000313" key="5">
    <source>
        <dbReference type="EMBL" id="CAB4807078.1"/>
    </source>
</evidence>
<dbReference type="EMBL" id="CAFBQT010000044">
    <property type="protein sequence ID" value="CAB5062792.1"/>
    <property type="molecule type" value="Genomic_DNA"/>
</dbReference>
<accession>A0A6J6SIH4</accession>
<organism evidence="4">
    <name type="scientific">freshwater metagenome</name>
    <dbReference type="NCBI Taxonomy" id="449393"/>
    <lineage>
        <taxon>unclassified sequences</taxon>
        <taxon>metagenomes</taxon>
        <taxon>ecological metagenomes</taxon>
    </lineage>
</organism>
<sequence>MSGLNEWSRYKSWVKGERGSLLPLTFGFFIIILLLIFVLVDFSSVMMRQRVLIQENEFALMKASHQLSQSRYFLFGLKGNFSNNEFRVPIDCSGARSAYFSEINLVNIDKYSENSRIESESGSIEIIRFDCDGYKVYGEVAAKYVLPLQATALGISAFMVRANGSATNQYNR</sequence>
<evidence type="ECO:0000313" key="9">
    <source>
        <dbReference type="EMBL" id="CAB5062792.1"/>
    </source>
</evidence>
<evidence type="ECO:0000313" key="7">
    <source>
        <dbReference type="EMBL" id="CAB4977031.1"/>
    </source>
</evidence>
<dbReference type="EMBL" id="CAEZWY010000021">
    <property type="protein sequence ID" value="CAB4666834.1"/>
    <property type="molecule type" value="Genomic_DNA"/>
</dbReference>
<dbReference type="EMBL" id="CAFBNI010000022">
    <property type="protein sequence ID" value="CAB4941421.1"/>
    <property type="molecule type" value="Genomic_DNA"/>
</dbReference>
<dbReference type="EMBL" id="CAEZUF010000084">
    <property type="protein sequence ID" value="CAB4596376.1"/>
    <property type="molecule type" value="Genomic_DNA"/>
</dbReference>
<keyword evidence="1" id="KW-0472">Membrane</keyword>
<evidence type="ECO:0000313" key="2">
    <source>
        <dbReference type="EMBL" id="CAB4596376.1"/>
    </source>
</evidence>
<dbReference type="AlphaFoldDB" id="A0A6J6SIH4"/>
<dbReference type="EMBL" id="CAEZYX010000006">
    <property type="protein sequence ID" value="CAB4734664.1"/>
    <property type="molecule type" value="Genomic_DNA"/>
</dbReference>